<keyword evidence="9" id="KW-0282">Flagellum</keyword>
<dbReference type="GO" id="GO:0071978">
    <property type="term" value="P:bacterial-type flagellum-dependent swarming motility"/>
    <property type="evidence" value="ECO:0007669"/>
    <property type="project" value="TreeGrafter"/>
</dbReference>
<proteinExistence type="inferred from homology"/>
<feature type="domain" description="Flagellar basal body rod protein N-terminal" evidence="7">
    <location>
        <begin position="7"/>
        <end position="34"/>
    </location>
</feature>
<dbReference type="NCBIfam" id="TIGR01395">
    <property type="entry name" value="FlgC"/>
    <property type="match status" value="1"/>
</dbReference>
<dbReference type="InterPro" id="IPR006299">
    <property type="entry name" value="FlgC"/>
</dbReference>
<keyword evidence="9" id="KW-0969">Cilium</keyword>
<dbReference type="eggNOG" id="COG1558">
    <property type="taxonomic scope" value="Bacteria"/>
</dbReference>
<gene>
    <name evidence="9" type="ordered locus">Hhal_0519</name>
</gene>
<keyword evidence="10" id="KW-1185">Reference proteome</keyword>
<dbReference type="HOGENOM" id="CLU_123272_0_0_6"/>
<evidence type="ECO:0000256" key="1">
    <source>
        <dbReference type="ARBA" id="ARBA00004117"/>
    </source>
</evidence>
<reference evidence="9 10" key="2">
    <citation type="journal article" date="2013" name="Stand. Genomic Sci.">
        <title>Complete genome sequence of Halorhodospira halophila SL1.</title>
        <authorList>
            <person name="Challacombe J.F."/>
            <person name="Majid S."/>
            <person name="Deole R."/>
            <person name="Brettin T.S."/>
            <person name="Bruce D."/>
            <person name="Delano S.F."/>
            <person name="Detter J.C."/>
            <person name="Gleasner C.D."/>
            <person name="Han C.S."/>
            <person name="Misra M."/>
            <person name="Reitenga K.G."/>
            <person name="Mikhailova N."/>
            <person name="Woyke T."/>
            <person name="Pitluck S."/>
            <person name="Nolan M."/>
            <person name="Land M.L."/>
            <person name="Saunders E."/>
            <person name="Tapia R."/>
            <person name="Lapidus A."/>
            <person name="Ivanova N."/>
            <person name="Hoff W.D."/>
        </authorList>
    </citation>
    <scope>NUCLEOTIDE SEQUENCE [LARGE SCALE GENOMIC DNA]</scope>
    <source>
        <strain evidence="10">DSM 244 / SL1</strain>
    </source>
</reference>
<sequence length="189" mass="20203">MSLMNAIDVAGTGMNAQQLRLNTVASNLANAETVASSPEEAYRARQPVFAAALHQAQGGYPQGGGPQPAHTPTWAESGGPVDRISPVSFQRQFFGGEPAGVPSAGDPYASPSPSVPVFMPGVVESDAEIEPLYQPHHPQADDDGYVYRSNVNTVEEMTNMISASRSFQNNVEVMNTSRDLMLETLRLGR</sequence>
<comment type="similarity">
    <text evidence="2">Belongs to the flagella basal body rod proteins family.</text>
</comment>
<dbReference type="InterPro" id="IPR001444">
    <property type="entry name" value="Flag_bb_rod_N"/>
</dbReference>
<keyword evidence="4 6" id="KW-0975">Bacterial flagellum</keyword>
<feature type="domain" description="Flagellar basal-body/hook protein C-terminal" evidence="8">
    <location>
        <begin position="144"/>
        <end position="187"/>
    </location>
</feature>
<keyword evidence="9" id="KW-0966">Cell projection</keyword>
<dbReference type="InterPro" id="IPR019776">
    <property type="entry name" value="Flagellar_basal_body_rod_CS"/>
</dbReference>
<organism evidence="9 10">
    <name type="scientific">Halorhodospira halophila (strain DSM 244 / SL1)</name>
    <name type="common">Ectothiorhodospira halophila (strain DSM 244 / SL1)</name>
    <dbReference type="NCBI Taxonomy" id="349124"/>
    <lineage>
        <taxon>Bacteria</taxon>
        <taxon>Pseudomonadati</taxon>
        <taxon>Pseudomonadota</taxon>
        <taxon>Gammaproteobacteria</taxon>
        <taxon>Chromatiales</taxon>
        <taxon>Ectothiorhodospiraceae</taxon>
        <taxon>Halorhodospira</taxon>
    </lineage>
</organism>
<dbReference type="AlphaFoldDB" id="A1WUE4"/>
<evidence type="ECO:0000256" key="2">
    <source>
        <dbReference type="ARBA" id="ARBA00009677"/>
    </source>
</evidence>
<dbReference type="OrthoDB" id="9794148at2"/>
<evidence type="ECO:0000313" key="10">
    <source>
        <dbReference type="Proteomes" id="UP000000647"/>
    </source>
</evidence>
<evidence type="ECO:0000256" key="4">
    <source>
        <dbReference type="ARBA" id="ARBA00023143"/>
    </source>
</evidence>
<dbReference type="GO" id="GO:0030694">
    <property type="term" value="C:bacterial-type flagellum basal body, rod"/>
    <property type="evidence" value="ECO:0007669"/>
    <property type="project" value="UniProtKB-UniRule"/>
</dbReference>
<comment type="subcellular location">
    <subcellularLocation>
        <location evidence="1 6">Bacterial flagellum basal body</location>
    </subcellularLocation>
</comment>
<dbReference type="InterPro" id="IPR010930">
    <property type="entry name" value="Flg_bb/hook_C_dom"/>
</dbReference>
<dbReference type="PANTHER" id="PTHR30435">
    <property type="entry name" value="FLAGELLAR PROTEIN"/>
    <property type="match status" value="1"/>
</dbReference>
<evidence type="ECO:0000259" key="8">
    <source>
        <dbReference type="Pfam" id="PF06429"/>
    </source>
</evidence>
<dbReference type="Proteomes" id="UP000000647">
    <property type="component" value="Chromosome"/>
</dbReference>
<dbReference type="PANTHER" id="PTHR30435:SF2">
    <property type="entry name" value="FLAGELLAR BASAL-BODY ROD PROTEIN FLGC"/>
    <property type="match status" value="1"/>
</dbReference>
<protein>
    <recommendedName>
        <fullName evidence="3 6">Flagellar basal-body rod protein FlgC</fullName>
    </recommendedName>
</protein>
<evidence type="ECO:0000256" key="6">
    <source>
        <dbReference type="RuleBase" id="RU362062"/>
    </source>
</evidence>
<dbReference type="STRING" id="349124.Hhal_0519"/>
<evidence type="ECO:0000259" key="7">
    <source>
        <dbReference type="Pfam" id="PF00460"/>
    </source>
</evidence>
<name>A1WUE4_HALHL</name>
<dbReference type="EMBL" id="CP000544">
    <property type="protein sequence ID" value="ABM61306.1"/>
    <property type="molecule type" value="Genomic_DNA"/>
</dbReference>
<accession>A1WUE4</accession>
<dbReference type="PROSITE" id="PS00588">
    <property type="entry name" value="FLAGELLA_BB_ROD"/>
    <property type="match status" value="1"/>
</dbReference>
<comment type="subunit">
    <text evidence="5 6">The basal body constitutes a major portion of the flagellar organelle and consists of four rings (L,P,S, and M) mounted on a central rod. The rod consists of about 26 subunits of FlgG in the distal portion, and FlgB, FlgC and FlgF are thought to build up the proximal portion of the rod with about 6 subunits each.</text>
</comment>
<evidence type="ECO:0000256" key="3">
    <source>
        <dbReference type="ARBA" id="ARBA00017941"/>
    </source>
</evidence>
<dbReference type="RefSeq" id="WP_011813329.1">
    <property type="nucleotide sequence ID" value="NC_008789.1"/>
</dbReference>
<dbReference type="KEGG" id="hha:Hhal_0519"/>
<dbReference type="Pfam" id="PF06429">
    <property type="entry name" value="Flg_bbr_C"/>
    <property type="match status" value="1"/>
</dbReference>
<dbReference type="Pfam" id="PF00460">
    <property type="entry name" value="Flg_bb_rod"/>
    <property type="match status" value="1"/>
</dbReference>
<evidence type="ECO:0000313" key="9">
    <source>
        <dbReference type="EMBL" id="ABM61306.1"/>
    </source>
</evidence>
<reference evidence="10" key="1">
    <citation type="submission" date="2006-12" db="EMBL/GenBank/DDBJ databases">
        <title>Complete sequence of Halorhodospira halophila SL1.</title>
        <authorList>
            <consortium name="US DOE Joint Genome Institute"/>
            <person name="Copeland A."/>
            <person name="Lucas S."/>
            <person name="Lapidus A."/>
            <person name="Barry K."/>
            <person name="Detter J.C."/>
            <person name="Glavina del Rio T."/>
            <person name="Hammon N."/>
            <person name="Israni S."/>
            <person name="Dalin E."/>
            <person name="Tice H."/>
            <person name="Pitluck S."/>
            <person name="Saunders E."/>
            <person name="Brettin T."/>
            <person name="Bruce D."/>
            <person name="Han C."/>
            <person name="Tapia R."/>
            <person name="Schmutz J."/>
            <person name="Larimer F."/>
            <person name="Land M."/>
            <person name="Hauser L."/>
            <person name="Kyrpides N."/>
            <person name="Mikhailova N."/>
            <person name="Hoff W."/>
            <person name="Richardson P."/>
        </authorList>
    </citation>
    <scope>NUCLEOTIDE SEQUENCE [LARGE SCALE GENOMIC DNA]</scope>
    <source>
        <strain evidence="10">DSM 244 / SL1</strain>
    </source>
</reference>
<evidence type="ECO:0000256" key="5">
    <source>
        <dbReference type="ARBA" id="ARBA00025933"/>
    </source>
</evidence>